<protein>
    <submittedName>
        <fullName evidence="2">Uncharacterized protein</fullName>
    </submittedName>
</protein>
<dbReference type="EMBL" id="HBIV01003246">
    <property type="protein sequence ID" value="CAE0647064.1"/>
    <property type="molecule type" value="Transcribed_RNA"/>
</dbReference>
<organism evidence="2">
    <name type="scientific">Lotharella globosa</name>
    <dbReference type="NCBI Taxonomy" id="91324"/>
    <lineage>
        <taxon>Eukaryota</taxon>
        <taxon>Sar</taxon>
        <taxon>Rhizaria</taxon>
        <taxon>Cercozoa</taxon>
        <taxon>Chlorarachniophyceae</taxon>
        <taxon>Lotharella</taxon>
    </lineage>
</organism>
<dbReference type="AlphaFoldDB" id="A0A6V3J5T9"/>
<feature type="region of interest" description="Disordered" evidence="1">
    <location>
        <begin position="61"/>
        <end position="101"/>
    </location>
</feature>
<name>A0A6V3J5T9_9EUKA</name>
<evidence type="ECO:0000256" key="1">
    <source>
        <dbReference type="SAM" id="MobiDB-lite"/>
    </source>
</evidence>
<feature type="compositionally biased region" description="Polar residues" evidence="1">
    <location>
        <begin position="90"/>
        <end position="101"/>
    </location>
</feature>
<dbReference type="EMBL" id="HBIV01003244">
    <property type="protein sequence ID" value="CAE0647062.1"/>
    <property type="molecule type" value="Transcribed_RNA"/>
</dbReference>
<accession>A0A6V3J5T9</accession>
<evidence type="ECO:0000313" key="3">
    <source>
        <dbReference type="EMBL" id="CAE0647064.1"/>
    </source>
</evidence>
<sequence length="101" mass="11113">MTSTTVITILLAITNVDAGYILLRFSSDYYMLDWFINFLAILSTFNARLLCPCVDFGSQAASSTPHKSAEVKLTESVGTRSSAALRGNSGRLNRLSSPRRY</sequence>
<proteinExistence type="predicted"/>
<reference evidence="2" key="1">
    <citation type="submission" date="2021-01" db="EMBL/GenBank/DDBJ databases">
        <authorList>
            <person name="Corre E."/>
            <person name="Pelletier E."/>
            <person name="Niang G."/>
            <person name="Scheremetjew M."/>
            <person name="Finn R."/>
            <person name="Kale V."/>
            <person name="Holt S."/>
            <person name="Cochrane G."/>
            <person name="Meng A."/>
            <person name="Brown T."/>
            <person name="Cohen L."/>
        </authorList>
    </citation>
    <scope>NUCLEOTIDE SEQUENCE</scope>
    <source>
        <strain evidence="2">CCCM811</strain>
    </source>
</reference>
<gene>
    <name evidence="2" type="ORF">LGLO00237_LOCUS2210</name>
    <name evidence="3" type="ORF">LGLO00237_LOCUS2211</name>
</gene>
<evidence type="ECO:0000313" key="2">
    <source>
        <dbReference type="EMBL" id="CAE0647062.1"/>
    </source>
</evidence>